<evidence type="ECO:0000259" key="11">
    <source>
        <dbReference type="PROSITE" id="PS51534"/>
    </source>
</evidence>
<evidence type="ECO:0000256" key="2">
    <source>
        <dbReference type="ARBA" id="ARBA00022692"/>
    </source>
</evidence>
<keyword evidence="7" id="KW-0325">Glycoprotein</keyword>
<dbReference type="Gene3D" id="3.40.50.11530">
    <property type="match status" value="1"/>
</dbReference>
<evidence type="ECO:0000256" key="6">
    <source>
        <dbReference type="ARBA" id="ARBA00023170"/>
    </source>
</evidence>
<name>A0AAU9VY77_9CNID</name>
<keyword evidence="5 9" id="KW-0472">Membrane</keyword>
<evidence type="ECO:0000256" key="1">
    <source>
        <dbReference type="ARBA" id="ARBA00004479"/>
    </source>
</evidence>
<evidence type="ECO:0000256" key="4">
    <source>
        <dbReference type="ARBA" id="ARBA00022989"/>
    </source>
</evidence>
<feature type="chain" id="PRO_5043964691" description="SEFIR domain-containing protein" evidence="10">
    <location>
        <begin position="31"/>
        <end position="437"/>
    </location>
</feature>
<dbReference type="AlphaFoldDB" id="A0AAU9VY77"/>
<reference evidence="12 13" key="1">
    <citation type="submission" date="2022-05" db="EMBL/GenBank/DDBJ databases">
        <authorList>
            <consortium name="Genoscope - CEA"/>
            <person name="William W."/>
        </authorList>
    </citation>
    <scope>NUCLEOTIDE SEQUENCE [LARGE SCALE GENOMIC DNA]</scope>
</reference>
<feature type="domain" description="SEFIR" evidence="11">
    <location>
        <begin position="284"/>
        <end position="426"/>
    </location>
</feature>
<protein>
    <recommendedName>
        <fullName evidence="11">SEFIR domain-containing protein</fullName>
    </recommendedName>
</protein>
<feature type="compositionally biased region" description="Polar residues" evidence="8">
    <location>
        <begin position="93"/>
        <end position="114"/>
    </location>
</feature>
<dbReference type="GO" id="GO:0030368">
    <property type="term" value="F:interleukin-17 receptor activity"/>
    <property type="evidence" value="ECO:0007669"/>
    <property type="project" value="InterPro"/>
</dbReference>
<dbReference type="PROSITE" id="PS51534">
    <property type="entry name" value="SEFIR"/>
    <property type="match status" value="1"/>
</dbReference>
<evidence type="ECO:0000256" key="9">
    <source>
        <dbReference type="SAM" id="Phobius"/>
    </source>
</evidence>
<evidence type="ECO:0000313" key="13">
    <source>
        <dbReference type="Proteomes" id="UP001159428"/>
    </source>
</evidence>
<feature type="signal peptide" evidence="10">
    <location>
        <begin position="1"/>
        <end position="30"/>
    </location>
</feature>
<feature type="region of interest" description="Disordered" evidence="8">
    <location>
        <begin position="79"/>
        <end position="114"/>
    </location>
</feature>
<evidence type="ECO:0000256" key="8">
    <source>
        <dbReference type="SAM" id="MobiDB-lite"/>
    </source>
</evidence>
<keyword evidence="3 10" id="KW-0732">Signal</keyword>
<dbReference type="InterPro" id="IPR039465">
    <property type="entry name" value="IL-17_rcpt-like"/>
</dbReference>
<comment type="caution">
    <text evidence="12">The sequence shown here is derived from an EMBL/GenBank/DDBJ whole genome shotgun (WGS) entry which is preliminary data.</text>
</comment>
<evidence type="ECO:0000256" key="5">
    <source>
        <dbReference type="ARBA" id="ARBA00023136"/>
    </source>
</evidence>
<organism evidence="12 13">
    <name type="scientific">Pocillopora meandrina</name>
    <dbReference type="NCBI Taxonomy" id="46732"/>
    <lineage>
        <taxon>Eukaryota</taxon>
        <taxon>Metazoa</taxon>
        <taxon>Cnidaria</taxon>
        <taxon>Anthozoa</taxon>
        <taxon>Hexacorallia</taxon>
        <taxon>Scleractinia</taxon>
        <taxon>Astrocoeniina</taxon>
        <taxon>Pocilloporidae</taxon>
        <taxon>Pocillopora</taxon>
    </lineage>
</organism>
<evidence type="ECO:0000256" key="10">
    <source>
        <dbReference type="SAM" id="SignalP"/>
    </source>
</evidence>
<keyword evidence="13" id="KW-1185">Reference proteome</keyword>
<comment type="subcellular location">
    <subcellularLocation>
        <location evidence="1">Membrane</location>
        <topology evidence="1">Single-pass type I membrane protein</topology>
    </subcellularLocation>
</comment>
<gene>
    <name evidence="12" type="ORF">PMEA_00025476</name>
</gene>
<keyword evidence="4 9" id="KW-1133">Transmembrane helix</keyword>
<accession>A0AAU9VY77</accession>
<dbReference type="EMBL" id="CALNXJ010000005">
    <property type="protein sequence ID" value="CAH3039876.1"/>
    <property type="molecule type" value="Genomic_DNA"/>
</dbReference>
<dbReference type="Pfam" id="PF08357">
    <property type="entry name" value="SEFIR"/>
    <property type="match status" value="1"/>
</dbReference>
<evidence type="ECO:0000256" key="3">
    <source>
        <dbReference type="ARBA" id="ARBA00022729"/>
    </source>
</evidence>
<evidence type="ECO:0000313" key="12">
    <source>
        <dbReference type="EMBL" id="CAH3039876.1"/>
    </source>
</evidence>
<feature type="transmembrane region" description="Helical" evidence="9">
    <location>
        <begin position="235"/>
        <end position="257"/>
    </location>
</feature>
<sequence length="437" mass="49558">MPNGSQTIAKRFSAFLTVIYFLDAATLSSGKYASLHGRLSQSKRDPPSPCHLRCASVVSKVISFEECVARCQEKLPSHRDTMHENRKKRDSSSIRQQRSAEYQNECMTSPVQSRNKPLPVKIRSVEFKEKDIDVVWEKKNSFKTDYNWSAYAFIYKVRCDRCGDDKTAKCKIVPKNQTDYSVPLAQWEKPDYLFAAVVTFPFSKKASISLETFSPYAPAHKIPMPTEAKKDTVKLVGSIVGGIVAGVVMLLLLFALVKKRPCRGSTPRMPPPAPPRPEEKKDEKELYYTCYYPESDAFRNEVASIVNYFRQNGYNVIMDVMVSTEITSQGPTRWGESQIRKAKKVLVFLSPGLINLALDGCDGFQSQDTSRVWIELEVLRDLYTRNRSASKMVCITPPDMPLTSGPLPLWAKVSYKWPDDALEILKRLNDRPKILAI</sequence>
<dbReference type="PANTHER" id="PTHR15583:SF7">
    <property type="entry name" value="INTERLEUKIN CYTOKINE RECEPTOR-RELATED PROTEIN 2"/>
    <property type="match status" value="1"/>
</dbReference>
<keyword evidence="6" id="KW-0675">Receptor</keyword>
<dbReference type="InterPro" id="IPR013568">
    <property type="entry name" value="SEFIR_dom"/>
</dbReference>
<proteinExistence type="predicted"/>
<evidence type="ECO:0000256" key="7">
    <source>
        <dbReference type="ARBA" id="ARBA00023180"/>
    </source>
</evidence>
<dbReference type="GO" id="GO:0016020">
    <property type="term" value="C:membrane"/>
    <property type="evidence" value="ECO:0007669"/>
    <property type="project" value="UniProtKB-SubCell"/>
</dbReference>
<dbReference type="Proteomes" id="UP001159428">
    <property type="component" value="Unassembled WGS sequence"/>
</dbReference>
<dbReference type="PANTHER" id="PTHR15583">
    <property type="entry name" value="INTERLEUKIN-17 RECEPTOR"/>
    <property type="match status" value="1"/>
</dbReference>
<keyword evidence="2 9" id="KW-0812">Transmembrane</keyword>